<evidence type="ECO:0000313" key="2">
    <source>
        <dbReference type="Proteomes" id="UP000789759"/>
    </source>
</evidence>
<evidence type="ECO:0000313" key="1">
    <source>
        <dbReference type="EMBL" id="CAG8577180.1"/>
    </source>
</evidence>
<sequence>MKKLKVPEEKDQTVVIAETNLEESTSLALYLMNVEEMPMKDDDETEVIMEEWIEQFLQNDTLNKENKEKAVLFFKQERTLFASDL</sequence>
<protein>
    <submittedName>
        <fullName evidence="1">1632_t:CDS:1</fullName>
    </submittedName>
</protein>
<dbReference type="EMBL" id="CAJVQA010003541">
    <property type="protein sequence ID" value="CAG8577180.1"/>
    <property type="molecule type" value="Genomic_DNA"/>
</dbReference>
<name>A0A9N9G4P0_9GLOM</name>
<dbReference type="AlphaFoldDB" id="A0A9N9G4P0"/>
<proteinExistence type="predicted"/>
<accession>A0A9N9G4P0</accession>
<organism evidence="1 2">
    <name type="scientific">Cetraspora pellucida</name>
    <dbReference type="NCBI Taxonomy" id="1433469"/>
    <lineage>
        <taxon>Eukaryota</taxon>
        <taxon>Fungi</taxon>
        <taxon>Fungi incertae sedis</taxon>
        <taxon>Mucoromycota</taxon>
        <taxon>Glomeromycotina</taxon>
        <taxon>Glomeromycetes</taxon>
        <taxon>Diversisporales</taxon>
        <taxon>Gigasporaceae</taxon>
        <taxon>Cetraspora</taxon>
    </lineage>
</organism>
<gene>
    <name evidence="1" type="ORF">CPELLU_LOCUS5921</name>
</gene>
<reference evidence="1" key="1">
    <citation type="submission" date="2021-06" db="EMBL/GenBank/DDBJ databases">
        <authorList>
            <person name="Kallberg Y."/>
            <person name="Tangrot J."/>
            <person name="Rosling A."/>
        </authorList>
    </citation>
    <scope>NUCLEOTIDE SEQUENCE</scope>
    <source>
        <strain evidence="1">FL966</strain>
    </source>
</reference>
<dbReference type="Proteomes" id="UP000789759">
    <property type="component" value="Unassembled WGS sequence"/>
</dbReference>
<keyword evidence="2" id="KW-1185">Reference proteome</keyword>
<dbReference type="OrthoDB" id="2476327at2759"/>
<comment type="caution">
    <text evidence="1">The sequence shown here is derived from an EMBL/GenBank/DDBJ whole genome shotgun (WGS) entry which is preliminary data.</text>
</comment>